<accession>A0A1B6KWM1</accession>
<dbReference type="GO" id="GO:0016020">
    <property type="term" value="C:membrane"/>
    <property type="evidence" value="ECO:0007669"/>
    <property type="project" value="UniProtKB-ARBA"/>
</dbReference>
<dbReference type="SMART" id="SM00150">
    <property type="entry name" value="SPEC"/>
    <property type="match status" value="3"/>
</dbReference>
<dbReference type="AlphaFoldDB" id="A0A1B6KWM1"/>
<keyword evidence="6" id="KW-0009">Actin-binding</keyword>
<protein>
    <recommendedName>
        <fullName evidence="10">PH domain-containing protein</fullName>
    </recommendedName>
</protein>
<dbReference type="GO" id="GO:0005856">
    <property type="term" value="C:cytoskeleton"/>
    <property type="evidence" value="ECO:0007669"/>
    <property type="project" value="UniProtKB-SubCell"/>
</dbReference>
<dbReference type="Pfam" id="PF00435">
    <property type="entry name" value="Spectrin"/>
    <property type="match status" value="3"/>
</dbReference>
<dbReference type="GO" id="GO:0003779">
    <property type="term" value="F:actin binding"/>
    <property type="evidence" value="ECO:0007669"/>
    <property type="project" value="UniProtKB-KW"/>
</dbReference>
<comment type="similarity">
    <text evidence="2">Belongs to the spectrin family.</text>
</comment>
<evidence type="ECO:0000259" key="10">
    <source>
        <dbReference type="PROSITE" id="PS50003"/>
    </source>
</evidence>
<evidence type="ECO:0000256" key="5">
    <source>
        <dbReference type="ARBA" id="ARBA00022737"/>
    </source>
</evidence>
<dbReference type="InterPro" id="IPR002017">
    <property type="entry name" value="Spectrin_repeat"/>
</dbReference>
<dbReference type="InterPro" id="IPR018159">
    <property type="entry name" value="Spectrin/alpha-actinin"/>
</dbReference>
<organism evidence="11">
    <name type="scientific">Graphocephala atropunctata</name>
    <dbReference type="NCBI Taxonomy" id="36148"/>
    <lineage>
        <taxon>Eukaryota</taxon>
        <taxon>Metazoa</taxon>
        <taxon>Ecdysozoa</taxon>
        <taxon>Arthropoda</taxon>
        <taxon>Hexapoda</taxon>
        <taxon>Insecta</taxon>
        <taxon>Pterygota</taxon>
        <taxon>Neoptera</taxon>
        <taxon>Paraneoptera</taxon>
        <taxon>Hemiptera</taxon>
        <taxon>Auchenorrhyncha</taxon>
        <taxon>Membracoidea</taxon>
        <taxon>Cicadellidae</taxon>
        <taxon>Cicadellinae</taxon>
        <taxon>Cicadellini</taxon>
        <taxon>Graphocephala</taxon>
    </lineage>
</organism>
<evidence type="ECO:0000256" key="1">
    <source>
        <dbReference type="ARBA" id="ARBA00004245"/>
    </source>
</evidence>
<evidence type="ECO:0000313" key="11">
    <source>
        <dbReference type="EMBL" id="JAT15862.1"/>
    </source>
</evidence>
<dbReference type="SUPFAM" id="SSF50729">
    <property type="entry name" value="PH domain-like"/>
    <property type="match status" value="1"/>
</dbReference>
<feature type="coiled-coil region" evidence="8">
    <location>
        <begin position="40"/>
        <end position="74"/>
    </location>
</feature>
<dbReference type="CDD" id="cd10571">
    <property type="entry name" value="PH_beta_spectrin"/>
    <property type="match status" value="1"/>
</dbReference>
<dbReference type="SUPFAM" id="SSF46966">
    <property type="entry name" value="Spectrin repeat"/>
    <property type="match status" value="3"/>
</dbReference>
<dbReference type="FunFam" id="1.20.58.60:FF:000011">
    <property type="entry name" value="Spectrin beta chain"/>
    <property type="match status" value="1"/>
</dbReference>
<feature type="region of interest" description="Disordered" evidence="9">
    <location>
        <begin position="291"/>
        <end position="381"/>
    </location>
</feature>
<evidence type="ECO:0000256" key="2">
    <source>
        <dbReference type="ARBA" id="ARBA00006826"/>
    </source>
</evidence>
<dbReference type="FunFam" id="2.30.29.30:FF:000024">
    <property type="entry name" value="Spectrin beta chain"/>
    <property type="match status" value="1"/>
</dbReference>
<reference evidence="11" key="1">
    <citation type="submission" date="2015-11" db="EMBL/GenBank/DDBJ databases">
        <title>De novo transcriptome assembly of four potential Pierce s Disease insect vectors from Arizona vineyards.</title>
        <authorList>
            <person name="Tassone E.E."/>
        </authorList>
    </citation>
    <scope>NUCLEOTIDE SEQUENCE</scope>
</reference>
<dbReference type="Gene3D" id="2.30.29.30">
    <property type="entry name" value="Pleckstrin-homology domain (PH domain)/Phosphotyrosine-binding domain (PTB)"/>
    <property type="match status" value="1"/>
</dbReference>
<dbReference type="InterPro" id="IPR011993">
    <property type="entry name" value="PH-like_dom_sf"/>
</dbReference>
<dbReference type="InterPro" id="IPR001849">
    <property type="entry name" value="PH_domain"/>
</dbReference>
<dbReference type="GO" id="GO:0051693">
    <property type="term" value="P:actin filament capping"/>
    <property type="evidence" value="ECO:0007669"/>
    <property type="project" value="UniProtKB-KW"/>
</dbReference>
<feature type="compositionally biased region" description="Basic and acidic residues" evidence="9">
    <location>
        <begin position="371"/>
        <end position="381"/>
    </location>
</feature>
<evidence type="ECO:0000256" key="9">
    <source>
        <dbReference type="SAM" id="MobiDB-lite"/>
    </source>
</evidence>
<keyword evidence="8" id="KW-0175">Coiled coil</keyword>
<proteinExistence type="inferred from homology"/>
<dbReference type="GO" id="GO:0005543">
    <property type="term" value="F:phospholipid binding"/>
    <property type="evidence" value="ECO:0007669"/>
    <property type="project" value="InterPro"/>
</dbReference>
<sequence>MLVASRELHKFFHDCKDVLGRISEKQHAMSDELGRDAGSVSQLQRKHQNFLQDLQTLQSQVQQIEDESAKLQASYAGDKAKEITNREAEVRSAWAALQAMCDARKQKLADTGDLFKFFNMVRTLMLWMDDVARQMNTSEKPRDVSGVELLMNNHQSLKAEIDTREDNFTACISLGKELLSRNHYASTEIKEKLLGLTNQRNSLLHRWEERWENLQLILEVYQFARDAAVAEVWLIAQEPYLLSQELGMTIDEVENLIKKHEAFEKSASAQEERFMALERLTTFELKELKRRQAEEERKRQEELAAKTPPPTSPQEQPSDRPDGEGVSEAEVQQNGEKEAESRKASVRKPPTKLPLSPPEKLPPERPSPAAEESHLEGLLVRKHEWENTTKKASNRSWDKLYSVVRGTKLLFYKDAKSAKASPEVYAKGETPLDLRGGSCEIAADYTKKKHVFRVKAASGAEILLQAKDDEEMRQWVSMLSGLSDAQGSGGPSRSHTLPAPGDRKDEPKRRSFFTLKKN</sequence>
<dbReference type="Pfam" id="PF15410">
    <property type="entry name" value="PH_9"/>
    <property type="match status" value="1"/>
</dbReference>
<dbReference type="GO" id="GO:0005737">
    <property type="term" value="C:cytoplasm"/>
    <property type="evidence" value="ECO:0007669"/>
    <property type="project" value="UniProtKB-ARBA"/>
</dbReference>
<keyword evidence="7" id="KW-0206">Cytoskeleton</keyword>
<dbReference type="InterPro" id="IPR001605">
    <property type="entry name" value="PH_dom-spectrin-type"/>
</dbReference>
<evidence type="ECO:0000256" key="3">
    <source>
        <dbReference type="ARBA" id="ARBA00022467"/>
    </source>
</evidence>
<evidence type="ECO:0000256" key="8">
    <source>
        <dbReference type="SAM" id="Coils"/>
    </source>
</evidence>
<dbReference type="FunFam" id="1.20.58.60:FF:000018">
    <property type="entry name" value="Spectrin beta chain"/>
    <property type="match status" value="1"/>
</dbReference>
<feature type="compositionally biased region" description="Pro residues" evidence="9">
    <location>
        <begin position="351"/>
        <end position="366"/>
    </location>
</feature>
<feature type="compositionally biased region" description="Polar residues" evidence="9">
    <location>
        <begin position="483"/>
        <end position="495"/>
    </location>
</feature>
<dbReference type="PANTHER" id="PTHR11915">
    <property type="entry name" value="SPECTRIN/FILAMIN RELATED CYTOSKELETAL PROTEIN"/>
    <property type="match status" value="1"/>
</dbReference>
<gene>
    <name evidence="11" type="ORF">g.27021</name>
</gene>
<name>A0A1B6KWM1_9HEMI</name>
<feature type="region of interest" description="Disordered" evidence="9">
    <location>
        <begin position="478"/>
        <end position="518"/>
    </location>
</feature>
<comment type="subcellular location">
    <subcellularLocation>
        <location evidence="1">Cytoplasm</location>
        <location evidence="1">Cytoskeleton</location>
    </subcellularLocation>
</comment>
<evidence type="ECO:0000256" key="6">
    <source>
        <dbReference type="ARBA" id="ARBA00023203"/>
    </source>
</evidence>
<evidence type="ECO:0000256" key="4">
    <source>
        <dbReference type="ARBA" id="ARBA00022490"/>
    </source>
</evidence>
<keyword evidence="3" id="KW-0117">Actin capping</keyword>
<dbReference type="EMBL" id="GEBQ01024115">
    <property type="protein sequence ID" value="JAT15862.1"/>
    <property type="molecule type" value="Transcribed_RNA"/>
</dbReference>
<dbReference type="InterPro" id="IPR041681">
    <property type="entry name" value="PH_9"/>
</dbReference>
<dbReference type="CDD" id="cd00176">
    <property type="entry name" value="SPEC"/>
    <property type="match status" value="1"/>
</dbReference>
<feature type="domain" description="PH" evidence="10">
    <location>
        <begin position="372"/>
        <end position="484"/>
    </location>
</feature>
<dbReference type="PROSITE" id="PS50003">
    <property type="entry name" value="PH_DOMAIN"/>
    <property type="match status" value="1"/>
</dbReference>
<feature type="compositionally biased region" description="Basic and acidic residues" evidence="9">
    <location>
        <begin position="291"/>
        <end position="304"/>
    </location>
</feature>
<dbReference type="SMART" id="SM00233">
    <property type="entry name" value="PH"/>
    <property type="match status" value="1"/>
</dbReference>
<keyword evidence="5" id="KW-0677">Repeat</keyword>
<evidence type="ECO:0000256" key="7">
    <source>
        <dbReference type="ARBA" id="ARBA00023212"/>
    </source>
</evidence>
<dbReference type="Gene3D" id="1.20.58.60">
    <property type="match status" value="3"/>
</dbReference>
<keyword evidence="4" id="KW-0963">Cytoplasm</keyword>
<dbReference type="PRINTS" id="PR00683">
    <property type="entry name" value="SPECTRINPH"/>
</dbReference>